<comment type="caution">
    <text evidence="1">The sequence shown here is derived from an EMBL/GenBank/DDBJ whole genome shotgun (WGS) entry which is preliminary data.</text>
</comment>
<evidence type="ECO:0000313" key="1">
    <source>
        <dbReference type="EMBL" id="PYG87349.1"/>
    </source>
</evidence>
<dbReference type="EMBL" id="QKMR01000012">
    <property type="protein sequence ID" value="PYG87349.1"/>
    <property type="molecule type" value="Genomic_DNA"/>
</dbReference>
<gene>
    <name evidence="1" type="ORF">LY28_02258</name>
</gene>
<keyword evidence="2" id="KW-1185">Reference proteome</keyword>
<proteinExistence type="predicted"/>
<evidence type="ECO:0000313" key="2">
    <source>
        <dbReference type="Proteomes" id="UP000248132"/>
    </source>
</evidence>
<sequence>MDDQLISDIKNKIRIAILLNSYEGFVNERRCIIVCTEMMSIIQIAKININPRRTFDIYIIVLQEAVKLFFHADASSGALTEVIQACINGIGGLCKTANEYNKDYYFDSIIRSVQIRAFHDWPDYGYKLLRTAVCLVCNQKQANRIYDIFYIFGKMFDGKDYADKHVIIHGIIERIEGKKAADKYLIENIHIDEMRTIAVESLIEEKEYEAAEKLCIEALQKSRRKYLNKPTIWAYYLERIYSETDNKDKLIEMFFHILFHGDMSYIKKLKELYQKEDEYITNE</sequence>
<organism evidence="1 2">
    <name type="scientific">Ruminiclostridium sufflavum DSM 19573</name>
    <dbReference type="NCBI Taxonomy" id="1121337"/>
    <lineage>
        <taxon>Bacteria</taxon>
        <taxon>Bacillati</taxon>
        <taxon>Bacillota</taxon>
        <taxon>Clostridia</taxon>
        <taxon>Eubacteriales</taxon>
        <taxon>Oscillospiraceae</taxon>
        <taxon>Ruminiclostridium</taxon>
    </lineage>
</organism>
<dbReference type="OrthoDB" id="26424at2"/>
<name>A0A318XK07_9FIRM</name>
<dbReference type="AlphaFoldDB" id="A0A318XK07"/>
<dbReference type="RefSeq" id="WP_110462284.1">
    <property type="nucleotide sequence ID" value="NZ_QKMR01000012.1"/>
</dbReference>
<reference evidence="1 2" key="1">
    <citation type="submission" date="2018-06" db="EMBL/GenBank/DDBJ databases">
        <title>Genomic Encyclopedia of Type Strains, Phase I: the one thousand microbial genomes (KMG-I) project.</title>
        <authorList>
            <person name="Kyrpides N."/>
        </authorList>
    </citation>
    <scope>NUCLEOTIDE SEQUENCE [LARGE SCALE GENOMIC DNA]</scope>
    <source>
        <strain evidence="1 2">DSM 19573</strain>
    </source>
</reference>
<dbReference type="Proteomes" id="UP000248132">
    <property type="component" value="Unassembled WGS sequence"/>
</dbReference>
<accession>A0A318XK07</accession>
<protein>
    <submittedName>
        <fullName evidence="1">Uncharacterized protein</fullName>
    </submittedName>
</protein>